<accession>A0A8X6S1M7</accession>
<sequence length="74" mass="8060">MNFHNRLNESLKWRDVGRLEAGQNQVEEASLLQVAPKVWSPGYEINSKQVIVSPGGLSTGTSIGSLLCIECAMT</sequence>
<reference evidence="1" key="1">
    <citation type="submission" date="2020-08" db="EMBL/GenBank/DDBJ databases">
        <title>Multicomponent nature underlies the extraordinary mechanical properties of spider dragline silk.</title>
        <authorList>
            <person name="Kono N."/>
            <person name="Nakamura H."/>
            <person name="Mori M."/>
            <person name="Yoshida Y."/>
            <person name="Ohtoshi R."/>
            <person name="Malay A.D."/>
            <person name="Moran D.A.P."/>
            <person name="Tomita M."/>
            <person name="Numata K."/>
            <person name="Arakawa K."/>
        </authorList>
    </citation>
    <scope>NUCLEOTIDE SEQUENCE</scope>
</reference>
<dbReference type="EMBL" id="BMAU01021233">
    <property type="protein sequence ID" value="GFY02815.1"/>
    <property type="molecule type" value="Genomic_DNA"/>
</dbReference>
<organism evidence="1 2">
    <name type="scientific">Trichonephila clavipes</name>
    <name type="common">Golden silk orbweaver</name>
    <name type="synonym">Nephila clavipes</name>
    <dbReference type="NCBI Taxonomy" id="2585209"/>
    <lineage>
        <taxon>Eukaryota</taxon>
        <taxon>Metazoa</taxon>
        <taxon>Ecdysozoa</taxon>
        <taxon>Arthropoda</taxon>
        <taxon>Chelicerata</taxon>
        <taxon>Arachnida</taxon>
        <taxon>Araneae</taxon>
        <taxon>Araneomorphae</taxon>
        <taxon>Entelegynae</taxon>
        <taxon>Araneoidea</taxon>
        <taxon>Nephilidae</taxon>
        <taxon>Trichonephila</taxon>
    </lineage>
</organism>
<dbReference type="AlphaFoldDB" id="A0A8X6S1M7"/>
<keyword evidence="2" id="KW-1185">Reference proteome</keyword>
<evidence type="ECO:0000313" key="1">
    <source>
        <dbReference type="EMBL" id="GFY02815.1"/>
    </source>
</evidence>
<gene>
    <name evidence="1" type="ORF">TNCV_3506951</name>
</gene>
<name>A0A8X6S1M7_TRICX</name>
<protein>
    <submittedName>
        <fullName evidence="1">Uncharacterized protein</fullName>
    </submittedName>
</protein>
<comment type="caution">
    <text evidence="1">The sequence shown here is derived from an EMBL/GenBank/DDBJ whole genome shotgun (WGS) entry which is preliminary data.</text>
</comment>
<proteinExistence type="predicted"/>
<dbReference type="Proteomes" id="UP000887159">
    <property type="component" value="Unassembled WGS sequence"/>
</dbReference>
<evidence type="ECO:0000313" key="2">
    <source>
        <dbReference type="Proteomes" id="UP000887159"/>
    </source>
</evidence>